<organism evidence="2 3">
    <name type="scientific">Labeo rohita</name>
    <name type="common">Indian major carp</name>
    <name type="synonym">Cyprinus rohita</name>
    <dbReference type="NCBI Taxonomy" id="84645"/>
    <lineage>
        <taxon>Eukaryota</taxon>
        <taxon>Metazoa</taxon>
        <taxon>Chordata</taxon>
        <taxon>Craniata</taxon>
        <taxon>Vertebrata</taxon>
        <taxon>Euteleostomi</taxon>
        <taxon>Actinopterygii</taxon>
        <taxon>Neopterygii</taxon>
        <taxon>Teleostei</taxon>
        <taxon>Ostariophysi</taxon>
        <taxon>Cypriniformes</taxon>
        <taxon>Cyprinidae</taxon>
        <taxon>Labeoninae</taxon>
        <taxon>Labeonini</taxon>
        <taxon>Labeo</taxon>
    </lineage>
</organism>
<proteinExistence type="predicted"/>
<protein>
    <submittedName>
        <fullName evidence="2">Uncharacterized protein</fullName>
    </submittedName>
</protein>
<keyword evidence="3" id="KW-1185">Reference proteome</keyword>
<name>A0ABQ8LA09_LABRO</name>
<feature type="region of interest" description="Disordered" evidence="1">
    <location>
        <begin position="1"/>
        <end position="20"/>
    </location>
</feature>
<evidence type="ECO:0000313" key="3">
    <source>
        <dbReference type="Proteomes" id="UP000830375"/>
    </source>
</evidence>
<dbReference type="Proteomes" id="UP000830375">
    <property type="component" value="Unassembled WGS sequence"/>
</dbReference>
<sequence>METPPGASVRLTASDQRPGRGLADGLYIPSHGNAGQRWWLKVLADLKSLFLIRYSYFEKTLIMKNMPVGPQPKAAESVPPPNYLSPNLLCGRQIRTS</sequence>
<evidence type="ECO:0000313" key="2">
    <source>
        <dbReference type="EMBL" id="KAI2647220.1"/>
    </source>
</evidence>
<accession>A0ABQ8LA09</accession>
<dbReference type="EMBL" id="JACTAM010000501">
    <property type="protein sequence ID" value="KAI2647220.1"/>
    <property type="molecule type" value="Genomic_DNA"/>
</dbReference>
<gene>
    <name evidence="2" type="ORF">H4Q32_028791</name>
</gene>
<comment type="caution">
    <text evidence="2">The sequence shown here is derived from an EMBL/GenBank/DDBJ whole genome shotgun (WGS) entry which is preliminary data.</text>
</comment>
<reference evidence="2 3" key="1">
    <citation type="submission" date="2022-01" db="EMBL/GenBank/DDBJ databases">
        <title>A high-quality chromosome-level genome assembly of rohu carp, Labeo rohita.</title>
        <authorList>
            <person name="Arick M.A. II"/>
            <person name="Hsu C.-Y."/>
            <person name="Magbanua Z."/>
            <person name="Pechanova O."/>
            <person name="Grover C."/>
            <person name="Miller E."/>
            <person name="Thrash A."/>
            <person name="Ezzel L."/>
            <person name="Alam S."/>
            <person name="Benzie J."/>
            <person name="Hamilton M."/>
            <person name="Karsi A."/>
            <person name="Lawrence M.L."/>
            <person name="Peterson D.G."/>
        </authorList>
    </citation>
    <scope>NUCLEOTIDE SEQUENCE [LARGE SCALE GENOMIC DNA]</scope>
    <source>
        <strain evidence="3">BAU-BD-2019</strain>
        <tissue evidence="2">Blood</tissue>
    </source>
</reference>
<evidence type="ECO:0000256" key="1">
    <source>
        <dbReference type="SAM" id="MobiDB-lite"/>
    </source>
</evidence>